<dbReference type="AlphaFoldDB" id="A0A1G1VRF8"/>
<dbReference type="Proteomes" id="UP000177324">
    <property type="component" value="Unassembled WGS sequence"/>
</dbReference>
<organism evidence="1 2">
    <name type="scientific">Candidatus Chisholmbacteria bacterium RIFCSPHIGHO2_01_FULL_48_12</name>
    <dbReference type="NCBI Taxonomy" id="1797589"/>
    <lineage>
        <taxon>Bacteria</taxon>
        <taxon>Candidatus Chisholmiibacteriota</taxon>
    </lineage>
</organism>
<evidence type="ECO:0008006" key="3">
    <source>
        <dbReference type="Google" id="ProtNLM"/>
    </source>
</evidence>
<evidence type="ECO:0000313" key="2">
    <source>
        <dbReference type="Proteomes" id="UP000177324"/>
    </source>
</evidence>
<comment type="caution">
    <text evidence="1">The sequence shown here is derived from an EMBL/GenBank/DDBJ whole genome shotgun (WGS) entry which is preliminary data.</text>
</comment>
<protein>
    <recommendedName>
        <fullName evidence="3">Antitoxin</fullName>
    </recommendedName>
</protein>
<dbReference type="EMBL" id="MHCH01000012">
    <property type="protein sequence ID" value="OGY17995.1"/>
    <property type="molecule type" value="Genomic_DNA"/>
</dbReference>
<gene>
    <name evidence="1" type="ORF">A2784_04925</name>
</gene>
<accession>A0A1G1VRF8</accession>
<dbReference type="InterPro" id="IPR007337">
    <property type="entry name" value="RelB/DinJ"/>
</dbReference>
<name>A0A1G1VRF8_9BACT</name>
<proteinExistence type="predicted"/>
<evidence type="ECO:0000313" key="1">
    <source>
        <dbReference type="EMBL" id="OGY17995.1"/>
    </source>
</evidence>
<reference evidence="1 2" key="1">
    <citation type="journal article" date="2016" name="Nat. Commun.">
        <title>Thousands of microbial genomes shed light on interconnected biogeochemical processes in an aquifer system.</title>
        <authorList>
            <person name="Anantharaman K."/>
            <person name="Brown C.T."/>
            <person name="Hug L.A."/>
            <person name="Sharon I."/>
            <person name="Castelle C.J."/>
            <person name="Probst A.J."/>
            <person name="Thomas B.C."/>
            <person name="Singh A."/>
            <person name="Wilkins M.J."/>
            <person name="Karaoz U."/>
            <person name="Brodie E.L."/>
            <person name="Williams K.H."/>
            <person name="Hubbard S.S."/>
            <person name="Banfield J.F."/>
        </authorList>
    </citation>
    <scope>NUCLEOTIDE SEQUENCE [LARGE SCALE GENOMIC DNA]</scope>
</reference>
<sequence>MGVQVTQVKVTLPDQLYGYVQAQAGRFGLTVSTYIRHLVLDDVRGGDLPVYQMSPRTEKVALEALDEHRQGKTKKIGDMDELIESL</sequence>
<dbReference type="Pfam" id="PF04221">
    <property type="entry name" value="RelB"/>
    <property type="match status" value="1"/>
</dbReference>